<dbReference type="GO" id="GO:0043565">
    <property type="term" value="F:sequence-specific DNA binding"/>
    <property type="evidence" value="ECO:0007669"/>
    <property type="project" value="InterPro"/>
</dbReference>
<keyword evidence="2" id="KW-0238">DNA-binding</keyword>
<dbReference type="Pfam" id="PF01037">
    <property type="entry name" value="AsnC_trans_reg"/>
    <property type="match status" value="1"/>
</dbReference>
<dbReference type="PANTHER" id="PTHR30154">
    <property type="entry name" value="LEUCINE-RESPONSIVE REGULATORY PROTEIN"/>
    <property type="match status" value="1"/>
</dbReference>
<dbReference type="GO" id="GO:0005829">
    <property type="term" value="C:cytosol"/>
    <property type="evidence" value="ECO:0007669"/>
    <property type="project" value="TreeGrafter"/>
</dbReference>
<sequence length="130" mass="14514">MLRENARTPYAKIAEGLGVSDVAVLKRIRRLERQGVIKKYTIEVDLAKLGYRVSSFTGLDVSSEHLFRVVEFLKSKDYVRYLAITTGDHSLIAEIVAGSNEELARIHEELSGLPGVRRVCPAIVMEVVKS</sequence>
<dbReference type="InterPro" id="IPR019888">
    <property type="entry name" value="Tscrpt_reg_AsnC-like"/>
</dbReference>
<evidence type="ECO:0000256" key="2">
    <source>
        <dbReference type="ARBA" id="ARBA00023125"/>
    </source>
</evidence>
<dbReference type="Pfam" id="PF13404">
    <property type="entry name" value="HTH_AsnC-type"/>
    <property type="match status" value="1"/>
</dbReference>
<dbReference type="InterPro" id="IPR036390">
    <property type="entry name" value="WH_DNA-bd_sf"/>
</dbReference>
<comment type="caution">
    <text evidence="6">The sequence shown here is derived from an EMBL/GenBank/DDBJ whole genome shotgun (WGS) entry which is preliminary data.</text>
</comment>
<evidence type="ECO:0000256" key="4">
    <source>
        <dbReference type="ARBA" id="ARBA00029440"/>
    </source>
</evidence>
<accession>A0A7J3ZKP7</accession>
<dbReference type="GO" id="GO:0043200">
    <property type="term" value="P:response to amino acid"/>
    <property type="evidence" value="ECO:0007669"/>
    <property type="project" value="TreeGrafter"/>
</dbReference>
<evidence type="ECO:0000256" key="3">
    <source>
        <dbReference type="ARBA" id="ARBA00023163"/>
    </source>
</evidence>
<dbReference type="SMART" id="SM00344">
    <property type="entry name" value="HTH_ASNC"/>
    <property type="match status" value="1"/>
</dbReference>
<organism evidence="6">
    <name type="scientific">Fervidicoccus fontis</name>
    <dbReference type="NCBI Taxonomy" id="683846"/>
    <lineage>
        <taxon>Archaea</taxon>
        <taxon>Thermoproteota</taxon>
        <taxon>Thermoprotei</taxon>
        <taxon>Fervidicoccales</taxon>
        <taxon>Fervidicoccaceae</taxon>
        <taxon>Fervidicoccus</taxon>
    </lineage>
</organism>
<dbReference type="Gene3D" id="3.30.70.920">
    <property type="match status" value="1"/>
</dbReference>
<dbReference type="PANTHER" id="PTHR30154:SF34">
    <property type="entry name" value="TRANSCRIPTIONAL REGULATOR AZLB"/>
    <property type="match status" value="1"/>
</dbReference>
<reference evidence="6" key="1">
    <citation type="journal article" date="2020" name="mSystems">
        <title>Genome- and Community-Level Interaction Insights into Carbon Utilization and Element Cycling Functions of Hydrothermarchaeota in Hydrothermal Sediment.</title>
        <authorList>
            <person name="Zhou Z."/>
            <person name="Liu Y."/>
            <person name="Xu W."/>
            <person name="Pan J."/>
            <person name="Luo Z.H."/>
            <person name="Li M."/>
        </authorList>
    </citation>
    <scope>NUCLEOTIDE SEQUENCE [LARGE SCALE GENOMIC DNA]</scope>
    <source>
        <strain evidence="6">SpSt-1116</strain>
    </source>
</reference>
<feature type="domain" description="HTH asnC-type" evidence="5">
    <location>
        <begin position="1"/>
        <end position="52"/>
    </location>
</feature>
<dbReference type="InterPro" id="IPR019887">
    <property type="entry name" value="Tscrpt_reg_AsnC/Lrp_C"/>
</dbReference>
<proteinExistence type="predicted"/>
<protein>
    <submittedName>
        <fullName evidence="6">AsnC family transcriptional regulator</fullName>
    </submittedName>
</protein>
<keyword evidence="3" id="KW-0804">Transcription</keyword>
<keyword evidence="1" id="KW-0805">Transcription regulation</keyword>
<dbReference type="SUPFAM" id="SSF46785">
    <property type="entry name" value="Winged helix' DNA-binding domain"/>
    <property type="match status" value="1"/>
</dbReference>
<evidence type="ECO:0000256" key="1">
    <source>
        <dbReference type="ARBA" id="ARBA00023015"/>
    </source>
</evidence>
<name>A0A7J3ZKP7_9CREN</name>
<comment type="pathway">
    <text evidence="4">Amino-acid biosynthesis.</text>
</comment>
<dbReference type="SUPFAM" id="SSF54909">
    <property type="entry name" value="Dimeric alpha+beta barrel"/>
    <property type="match status" value="1"/>
</dbReference>
<evidence type="ECO:0000313" key="6">
    <source>
        <dbReference type="EMBL" id="HHQ80629.1"/>
    </source>
</evidence>
<dbReference type="PROSITE" id="PS50956">
    <property type="entry name" value="HTH_ASNC_2"/>
    <property type="match status" value="1"/>
</dbReference>
<dbReference type="InterPro" id="IPR036388">
    <property type="entry name" value="WH-like_DNA-bd_sf"/>
</dbReference>
<dbReference type="InterPro" id="IPR011008">
    <property type="entry name" value="Dimeric_a/b-barrel"/>
</dbReference>
<dbReference type="AlphaFoldDB" id="A0A7J3ZKP7"/>
<dbReference type="InterPro" id="IPR000485">
    <property type="entry name" value="AsnC-type_HTH_dom"/>
</dbReference>
<evidence type="ECO:0000259" key="5">
    <source>
        <dbReference type="PROSITE" id="PS50956"/>
    </source>
</evidence>
<dbReference type="EMBL" id="DRZC01000057">
    <property type="protein sequence ID" value="HHQ80629.1"/>
    <property type="molecule type" value="Genomic_DNA"/>
</dbReference>
<dbReference type="Gene3D" id="1.10.10.10">
    <property type="entry name" value="Winged helix-like DNA-binding domain superfamily/Winged helix DNA-binding domain"/>
    <property type="match status" value="1"/>
</dbReference>
<dbReference type="PRINTS" id="PR00033">
    <property type="entry name" value="HTHASNC"/>
</dbReference>
<gene>
    <name evidence="6" type="ORF">ENM78_04165</name>
</gene>